<dbReference type="OrthoDB" id="160645at2759"/>
<feature type="compositionally biased region" description="Basic and acidic residues" evidence="1">
    <location>
        <begin position="879"/>
        <end position="891"/>
    </location>
</feature>
<feature type="compositionally biased region" description="Polar residues" evidence="1">
    <location>
        <begin position="250"/>
        <end position="260"/>
    </location>
</feature>
<evidence type="ECO:0000313" key="2">
    <source>
        <dbReference type="EMBL" id="KAF2235316.1"/>
    </source>
</evidence>
<evidence type="ECO:0000313" key="3">
    <source>
        <dbReference type="Proteomes" id="UP000800092"/>
    </source>
</evidence>
<feature type="region of interest" description="Disordered" evidence="1">
    <location>
        <begin position="211"/>
        <end position="287"/>
    </location>
</feature>
<reference evidence="2" key="1">
    <citation type="journal article" date="2020" name="Stud. Mycol.">
        <title>101 Dothideomycetes genomes: a test case for predicting lifestyles and emergence of pathogens.</title>
        <authorList>
            <person name="Haridas S."/>
            <person name="Albert R."/>
            <person name="Binder M."/>
            <person name="Bloem J."/>
            <person name="Labutti K."/>
            <person name="Salamov A."/>
            <person name="Andreopoulos B."/>
            <person name="Baker S."/>
            <person name="Barry K."/>
            <person name="Bills G."/>
            <person name="Bluhm B."/>
            <person name="Cannon C."/>
            <person name="Castanera R."/>
            <person name="Culley D."/>
            <person name="Daum C."/>
            <person name="Ezra D."/>
            <person name="Gonzalez J."/>
            <person name="Henrissat B."/>
            <person name="Kuo A."/>
            <person name="Liang C."/>
            <person name="Lipzen A."/>
            <person name="Lutzoni F."/>
            <person name="Magnuson J."/>
            <person name="Mondo S."/>
            <person name="Nolan M."/>
            <person name="Ohm R."/>
            <person name="Pangilinan J."/>
            <person name="Park H.-J."/>
            <person name="Ramirez L."/>
            <person name="Alfaro M."/>
            <person name="Sun H."/>
            <person name="Tritt A."/>
            <person name="Yoshinaga Y."/>
            <person name="Zwiers L.-H."/>
            <person name="Turgeon B."/>
            <person name="Goodwin S."/>
            <person name="Spatafora J."/>
            <person name="Crous P."/>
            <person name="Grigoriev I."/>
        </authorList>
    </citation>
    <scope>NUCLEOTIDE SEQUENCE</scope>
    <source>
        <strain evidence="2">Tuck. ex Michener</strain>
    </source>
</reference>
<evidence type="ECO:0000256" key="1">
    <source>
        <dbReference type="SAM" id="MobiDB-lite"/>
    </source>
</evidence>
<gene>
    <name evidence="2" type="ORF">EV356DRAFT_544114</name>
</gene>
<organism evidence="2 3">
    <name type="scientific">Viridothelium virens</name>
    <name type="common">Speckled blister lichen</name>
    <name type="synonym">Trypethelium virens</name>
    <dbReference type="NCBI Taxonomy" id="1048519"/>
    <lineage>
        <taxon>Eukaryota</taxon>
        <taxon>Fungi</taxon>
        <taxon>Dikarya</taxon>
        <taxon>Ascomycota</taxon>
        <taxon>Pezizomycotina</taxon>
        <taxon>Dothideomycetes</taxon>
        <taxon>Dothideomycetes incertae sedis</taxon>
        <taxon>Trypetheliales</taxon>
        <taxon>Trypetheliaceae</taxon>
        <taxon>Viridothelium</taxon>
    </lineage>
</organism>
<feature type="compositionally biased region" description="Basic residues" evidence="1">
    <location>
        <begin position="189"/>
        <end position="198"/>
    </location>
</feature>
<feature type="compositionally biased region" description="Polar residues" evidence="1">
    <location>
        <begin position="173"/>
        <end position="188"/>
    </location>
</feature>
<dbReference type="Proteomes" id="UP000800092">
    <property type="component" value="Unassembled WGS sequence"/>
</dbReference>
<feature type="compositionally biased region" description="Low complexity" evidence="1">
    <location>
        <begin position="236"/>
        <end position="249"/>
    </location>
</feature>
<feature type="compositionally biased region" description="Polar residues" evidence="1">
    <location>
        <begin position="211"/>
        <end position="231"/>
    </location>
</feature>
<feature type="compositionally biased region" description="Polar residues" evidence="1">
    <location>
        <begin position="924"/>
        <end position="934"/>
    </location>
</feature>
<proteinExistence type="predicted"/>
<protein>
    <submittedName>
        <fullName evidence="2">Uncharacterized protein</fullName>
    </submittedName>
</protein>
<name>A0A6A6HB02_VIRVR</name>
<dbReference type="EMBL" id="ML991792">
    <property type="protein sequence ID" value="KAF2235316.1"/>
    <property type="molecule type" value="Genomic_DNA"/>
</dbReference>
<accession>A0A6A6HB02</accession>
<dbReference type="AlphaFoldDB" id="A0A6A6HB02"/>
<feature type="compositionally biased region" description="Pro residues" evidence="1">
    <location>
        <begin position="273"/>
        <end position="287"/>
    </location>
</feature>
<keyword evidence="3" id="KW-1185">Reference proteome</keyword>
<feature type="region of interest" description="Disordered" evidence="1">
    <location>
        <begin position="875"/>
        <end position="959"/>
    </location>
</feature>
<feature type="compositionally biased region" description="Basic and acidic residues" evidence="1">
    <location>
        <begin position="159"/>
        <end position="171"/>
    </location>
</feature>
<feature type="compositionally biased region" description="Basic residues" evidence="1">
    <location>
        <begin position="938"/>
        <end position="947"/>
    </location>
</feature>
<sequence length="959" mass="103858">MSKAGSPLVQNPGIPKCDPTLHVITTSQAEDHRLALFRTLPKQHDLSLTTTKSIPLCTTLLSSPRTNTNWREAPLLVGTASPLCGPESWPPATATNAAPPRRTTVTSWFMNDRRTIQGHSQLRWLWSLLLNTLYDIQATTAVAPSGIRHSSSGVPYNNNDHHQPPIRRDTEDPSLNTYINSKNSTPNSHKSHHFPPLKKGAHKIYNANKSHQNQHQNNGTENGTAQAQQTPVGGFQSTPQSQPTKTTLTEISTVHPTEGQTGMWGEPAGPTVAYPPPPPRPSRPPMNLPPAVHFSKPKNNPQNWVPSNQHSLDYAEGGMSSSDHAHHFARSDYTFQNDVVALEFSDGVQNIECEKDHWKVQIKDQPHMKVAEQWPQDVTLMMFGFCNSGNGRLFVESKGHYVTGPLQITVVGEAIPINKVPKKYMRSQVGHYKPQKQKRDLAQAKTVPVDPMITPAPTAAPQIYEKRGLFGGFKSAIQGLTSKAGSVVSDATSVAGSAESEVTSAVVSVATQASSAISSVASEATSKADSVVSDVTSGAKSVESKVTSAVASVVSDVRNFNKTWGTHWHVSHPTASPTSSSPFGPAVTKLGTIHNLDIWDMGIGLVGDASLSGSLAIDFLAPKVEEAKVALDASEVAFNLPVGIVADASDIQHSFTFDLGNIEVVPPGFVLEGFAIGNWFELDLNITLGVKVSGDFDLGTNLTISDAKAEWDVLDNSNNVLTNWKPKVDKWFHAHNGKAEIKAALGFDVKYAFGYNITALEHLPGNKLFSFSSLEASLVESIAVEAKALIDIPDSKRKRDLGIGPESSQFTRNHPKDILRRELARFDTCDQRGGIPFTLSLADNIFMQAGLGALIGTKIPIWTWTTPLWSTCFENAQPKGHEHGHNNETHSNRTSPGASNAKPSDTIHRFHKGNGTGHAAPGDFSSSRGNQPNATGAGHHRVRKRSLPHTTRAPNILIR</sequence>
<feature type="region of interest" description="Disordered" evidence="1">
    <location>
        <begin position="150"/>
        <end position="198"/>
    </location>
</feature>
<feature type="compositionally biased region" description="Polar residues" evidence="1">
    <location>
        <begin position="892"/>
        <end position="903"/>
    </location>
</feature>